<gene>
    <name evidence="2" type="ORF">g.45043</name>
</gene>
<dbReference type="PANTHER" id="PTHR33776">
    <property type="entry name" value="ENDO/EXONUCLEASE/PHOSPHATASE DOMAIN-CONTAINING PROTEIN"/>
    <property type="match status" value="1"/>
</dbReference>
<feature type="non-terminal residue" evidence="2">
    <location>
        <position position="1"/>
    </location>
</feature>
<dbReference type="PANTHER" id="PTHR33776:SF3">
    <property type="entry name" value="PHD-TYPE DOMAIN-CONTAINING PROTEIN"/>
    <property type="match status" value="1"/>
</dbReference>
<proteinExistence type="predicted"/>
<dbReference type="InterPro" id="IPR005135">
    <property type="entry name" value="Endo/exonuclease/phosphatase"/>
</dbReference>
<protein>
    <recommendedName>
        <fullName evidence="1">Endonuclease/exonuclease/phosphatase domain-containing protein</fullName>
    </recommendedName>
</protein>
<dbReference type="InterPro" id="IPR036691">
    <property type="entry name" value="Endo/exonu/phosph_ase_sf"/>
</dbReference>
<sequence>IFQPNLFDIIGVSETWLKPSIHSNEVSLSGYVLQRNDRTGKQGGGVAVYIREDLKFKILCSSPSEYSAGPEFMFLEISLLGADALLLGVCYRPPRTGRLLDFENALLNLMFRYSHVLIMGDFNTDLLSTTQNYEYRQLTTMFDSCNLSVLPLEPTHHAAGTDTFLDLLVVSNLNDIIHKGQLPVPAISKHDLIYCVYSIKTPKPKMKLIKYRDFKNMTWKSLCQMFNKPRGT</sequence>
<dbReference type="AlphaFoldDB" id="A0A1B6H3G9"/>
<dbReference type="EMBL" id="GECZ01000540">
    <property type="protein sequence ID" value="JAS69229.1"/>
    <property type="molecule type" value="Transcribed_RNA"/>
</dbReference>
<accession>A0A1B6H3G9</accession>
<feature type="domain" description="Endonuclease/exonuclease/phosphatase" evidence="1">
    <location>
        <begin position="8"/>
        <end position="126"/>
    </location>
</feature>
<evidence type="ECO:0000259" key="1">
    <source>
        <dbReference type="Pfam" id="PF03372"/>
    </source>
</evidence>
<reference evidence="2" key="1">
    <citation type="submission" date="2015-11" db="EMBL/GenBank/DDBJ databases">
        <title>De novo transcriptome assembly of four potential Pierce s Disease insect vectors from Arizona vineyards.</title>
        <authorList>
            <person name="Tassone E.E."/>
        </authorList>
    </citation>
    <scope>NUCLEOTIDE SEQUENCE</scope>
</reference>
<dbReference type="Gene3D" id="3.60.10.10">
    <property type="entry name" value="Endonuclease/exonuclease/phosphatase"/>
    <property type="match status" value="1"/>
</dbReference>
<evidence type="ECO:0000313" key="2">
    <source>
        <dbReference type="EMBL" id="JAS69229.1"/>
    </source>
</evidence>
<dbReference type="GO" id="GO:0003824">
    <property type="term" value="F:catalytic activity"/>
    <property type="evidence" value="ECO:0007669"/>
    <property type="project" value="InterPro"/>
</dbReference>
<dbReference type="Pfam" id="PF03372">
    <property type="entry name" value="Exo_endo_phos"/>
    <property type="match status" value="1"/>
</dbReference>
<dbReference type="SUPFAM" id="SSF56219">
    <property type="entry name" value="DNase I-like"/>
    <property type="match status" value="1"/>
</dbReference>
<organism evidence="2">
    <name type="scientific">Cuerna arida</name>
    <dbReference type="NCBI Taxonomy" id="1464854"/>
    <lineage>
        <taxon>Eukaryota</taxon>
        <taxon>Metazoa</taxon>
        <taxon>Ecdysozoa</taxon>
        <taxon>Arthropoda</taxon>
        <taxon>Hexapoda</taxon>
        <taxon>Insecta</taxon>
        <taxon>Pterygota</taxon>
        <taxon>Neoptera</taxon>
        <taxon>Paraneoptera</taxon>
        <taxon>Hemiptera</taxon>
        <taxon>Auchenorrhyncha</taxon>
        <taxon>Membracoidea</taxon>
        <taxon>Cicadellidae</taxon>
        <taxon>Cicadellinae</taxon>
        <taxon>Proconiini</taxon>
        <taxon>Cuerna</taxon>
    </lineage>
</organism>
<name>A0A1B6H3G9_9HEMI</name>